<evidence type="ECO:0000259" key="4">
    <source>
        <dbReference type="SMART" id="SM00382"/>
    </source>
</evidence>
<dbReference type="Gene3D" id="3.40.50.300">
    <property type="entry name" value="P-loop containing nucleotide triphosphate hydrolases"/>
    <property type="match status" value="1"/>
</dbReference>
<dbReference type="GO" id="GO:0016887">
    <property type="term" value="F:ATP hydrolysis activity"/>
    <property type="evidence" value="ECO:0007669"/>
    <property type="project" value="InterPro"/>
</dbReference>
<feature type="region of interest" description="Disordered" evidence="3">
    <location>
        <begin position="450"/>
        <end position="471"/>
    </location>
</feature>
<feature type="compositionally biased region" description="Basic and acidic residues" evidence="3">
    <location>
        <begin position="144"/>
        <end position="161"/>
    </location>
</feature>
<evidence type="ECO:0000256" key="3">
    <source>
        <dbReference type="SAM" id="MobiDB-lite"/>
    </source>
</evidence>
<dbReference type="InterPro" id="IPR025662">
    <property type="entry name" value="Sigma_54_int_dom_ATP-bd_1"/>
</dbReference>
<dbReference type="GO" id="GO:0005524">
    <property type="term" value="F:ATP binding"/>
    <property type="evidence" value="ECO:0007669"/>
    <property type="project" value="UniProtKB-KW"/>
</dbReference>
<dbReference type="VEuPathDB" id="CryptoDB:Cvel_27134"/>
<evidence type="ECO:0000256" key="2">
    <source>
        <dbReference type="ARBA" id="ARBA00022840"/>
    </source>
</evidence>
<accession>A0A0G4HFR0</accession>
<evidence type="ECO:0000313" key="5">
    <source>
        <dbReference type="EMBL" id="CEM42908.1"/>
    </source>
</evidence>
<dbReference type="PANTHER" id="PTHR23077:SF27">
    <property type="entry name" value="ATPASE FAMILY GENE 2 PROTEIN HOMOLOG A"/>
    <property type="match status" value="1"/>
</dbReference>
<feature type="domain" description="AAA+ ATPase" evidence="4">
    <location>
        <begin position="64"/>
        <end position="295"/>
    </location>
</feature>
<dbReference type="PANTHER" id="PTHR23077">
    <property type="entry name" value="AAA-FAMILY ATPASE"/>
    <property type="match status" value="1"/>
</dbReference>
<evidence type="ECO:0000256" key="1">
    <source>
        <dbReference type="ARBA" id="ARBA00022741"/>
    </source>
</evidence>
<feature type="domain" description="AAA+ ATPase" evidence="4">
    <location>
        <begin position="481"/>
        <end position="580"/>
    </location>
</feature>
<dbReference type="SMART" id="SM00382">
    <property type="entry name" value="AAA"/>
    <property type="match status" value="2"/>
</dbReference>
<dbReference type="InterPro" id="IPR050168">
    <property type="entry name" value="AAA_ATPase_domain"/>
</dbReference>
<dbReference type="InterPro" id="IPR003959">
    <property type="entry name" value="ATPase_AAA_core"/>
</dbReference>
<sequence>MDASFSSHELLKSSAHWFSKLGHLFGGFAGLRANAVKALRNVSFVLHLLDRSFAEFTQTRAGGIIPVYTFEGVSGSGKSFLAKCLAKSSPQKRLRWPLNILSLDASALAAAAAASEGSSFTSTSLLGLLSLSLSTPHNDEDQERGDRKSSAEKCMEEARKAGGDGRFQEALSLLTVAARWLKGQRNRRRGSVGDALDDWIFLVVEQSEILCHGGPGKRKYFDGESQPLRGPAVCQIIETVRLFLDIWEKERLQIVLLLPISSEGVSFVDGPLIPSEWRDCVVERFDLNEYLPLSLTDRVDILRVQLGWHGDGEKEKVLKDVGQWSVSLSPADLSAVARCAVLRSLWKDENRVPKKTDGISEDVFLRALRAVQPSATKTLKAVIERPHTGGGTQSGSDCPALVRDAEGQWVEAAGFAAVGGEDELLAGLRREVVLPFRSLSEGKWGRSSFDEGCSGDVKSESGRMRGEEQQRPTSVILPSLPPVGILIEGETGTGKSLVSRALAVECGATLVSVSCTSLLSSLVGETERQVKDLFRRAKASAPAVLLLEDVHAIAPTVPSRKEGGGARDCSSVTQALLQSVDDLRQ</sequence>
<dbReference type="InterPro" id="IPR027417">
    <property type="entry name" value="P-loop_NTPase"/>
</dbReference>
<dbReference type="SUPFAM" id="SSF52540">
    <property type="entry name" value="P-loop containing nucleoside triphosphate hydrolases"/>
    <property type="match status" value="2"/>
</dbReference>
<feature type="region of interest" description="Disordered" evidence="3">
    <location>
        <begin position="136"/>
        <end position="161"/>
    </location>
</feature>
<reference evidence="5" key="1">
    <citation type="submission" date="2014-11" db="EMBL/GenBank/DDBJ databases">
        <authorList>
            <person name="Otto D Thomas"/>
            <person name="Naeem Raeece"/>
        </authorList>
    </citation>
    <scope>NUCLEOTIDE SEQUENCE</scope>
</reference>
<dbReference type="AlphaFoldDB" id="A0A0G4HFR0"/>
<feature type="compositionally biased region" description="Basic and acidic residues" evidence="3">
    <location>
        <begin position="457"/>
        <end position="470"/>
    </location>
</feature>
<protein>
    <recommendedName>
        <fullName evidence="4">AAA+ ATPase domain-containing protein</fullName>
    </recommendedName>
</protein>
<organism evidence="5">
    <name type="scientific">Chromera velia CCMP2878</name>
    <dbReference type="NCBI Taxonomy" id="1169474"/>
    <lineage>
        <taxon>Eukaryota</taxon>
        <taxon>Sar</taxon>
        <taxon>Alveolata</taxon>
        <taxon>Colpodellida</taxon>
        <taxon>Chromeraceae</taxon>
        <taxon>Chromera</taxon>
    </lineage>
</organism>
<dbReference type="InterPro" id="IPR003593">
    <property type="entry name" value="AAA+_ATPase"/>
</dbReference>
<dbReference type="GO" id="GO:0005737">
    <property type="term" value="C:cytoplasm"/>
    <property type="evidence" value="ECO:0007669"/>
    <property type="project" value="TreeGrafter"/>
</dbReference>
<proteinExistence type="predicted"/>
<dbReference type="CDD" id="cd19481">
    <property type="entry name" value="RecA-like_protease"/>
    <property type="match status" value="1"/>
</dbReference>
<dbReference type="Pfam" id="PF00004">
    <property type="entry name" value="AAA"/>
    <property type="match status" value="1"/>
</dbReference>
<keyword evidence="2" id="KW-0067">ATP-binding</keyword>
<keyword evidence="1" id="KW-0547">Nucleotide-binding</keyword>
<dbReference type="EMBL" id="CDMZ01002562">
    <property type="protein sequence ID" value="CEM42908.1"/>
    <property type="molecule type" value="Genomic_DNA"/>
</dbReference>
<name>A0A0G4HFR0_9ALVE</name>
<gene>
    <name evidence="5" type="ORF">Cvel_27134</name>
</gene>
<dbReference type="PROSITE" id="PS00675">
    <property type="entry name" value="SIGMA54_INTERACT_1"/>
    <property type="match status" value="1"/>
</dbReference>